<evidence type="ECO:0000313" key="3">
    <source>
        <dbReference type="EMBL" id="AZA08767.1"/>
    </source>
</evidence>
<dbReference type="Proteomes" id="UP000271426">
    <property type="component" value="Chromosome"/>
</dbReference>
<dbReference type="AlphaFoldDB" id="A0A3G6IT84"/>
<dbReference type="PANTHER" id="PTHR46558:SF12">
    <property type="entry name" value="DNA-BINDING PROTEIN"/>
    <property type="match status" value="1"/>
</dbReference>
<keyword evidence="4" id="KW-1185">Reference proteome</keyword>
<organism evidence="3 4">
    <name type="scientific">Corynebacterium pseudopelargi</name>
    <dbReference type="NCBI Taxonomy" id="2080757"/>
    <lineage>
        <taxon>Bacteria</taxon>
        <taxon>Bacillati</taxon>
        <taxon>Actinomycetota</taxon>
        <taxon>Actinomycetes</taxon>
        <taxon>Mycobacteriales</taxon>
        <taxon>Corynebacteriaceae</taxon>
        <taxon>Corynebacterium</taxon>
    </lineage>
</organism>
<evidence type="ECO:0000259" key="2">
    <source>
        <dbReference type="PROSITE" id="PS50943"/>
    </source>
</evidence>
<proteinExistence type="predicted"/>
<dbReference type="Gene3D" id="1.10.260.40">
    <property type="entry name" value="lambda repressor-like DNA-binding domains"/>
    <property type="match status" value="1"/>
</dbReference>
<dbReference type="SMART" id="SM00530">
    <property type="entry name" value="HTH_XRE"/>
    <property type="match status" value="1"/>
</dbReference>
<dbReference type="InterPro" id="IPR010982">
    <property type="entry name" value="Lambda_DNA-bd_dom_sf"/>
</dbReference>
<protein>
    <submittedName>
        <fullName evidence="3">Anaerobic benzoate catabolism transcriptional regulator</fullName>
    </submittedName>
</protein>
<dbReference type="EMBL" id="CP033898">
    <property type="protein sequence ID" value="AZA08767.1"/>
    <property type="molecule type" value="Genomic_DNA"/>
</dbReference>
<gene>
    <name evidence="3" type="ORF">CPPEL_03180</name>
</gene>
<dbReference type="GO" id="GO:0003677">
    <property type="term" value="F:DNA binding"/>
    <property type="evidence" value="ECO:0007669"/>
    <property type="project" value="UniProtKB-KW"/>
</dbReference>
<name>A0A3G6IT84_9CORY</name>
<keyword evidence="1" id="KW-0238">DNA-binding</keyword>
<dbReference type="CDD" id="cd00093">
    <property type="entry name" value="HTH_XRE"/>
    <property type="match status" value="1"/>
</dbReference>
<accession>A0A3G6IT84</accession>
<dbReference type="KEGG" id="cpso:CPPEL_03180"/>
<dbReference type="Pfam" id="PF01381">
    <property type="entry name" value="HTH_3"/>
    <property type="match status" value="1"/>
</dbReference>
<dbReference type="SUPFAM" id="SSF47413">
    <property type="entry name" value="lambda repressor-like DNA-binding domains"/>
    <property type="match status" value="1"/>
</dbReference>
<dbReference type="PROSITE" id="PS50943">
    <property type="entry name" value="HTH_CROC1"/>
    <property type="match status" value="1"/>
</dbReference>
<sequence>MSQQALAEAAGVSRQTIANIERGSYAPSVYLALRIARTLALTVETLFPINADEGDPQ</sequence>
<evidence type="ECO:0000256" key="1">
    <source>
        <dbReference type="ARBA" id="ARBA00023125"/>
    </source>
</evidence>
<feature type="domain" description="HTH cro/C1-type" evidence="2">
    <location>
        <begin position="1"/>
        <end position="46"/>
    </location>
</feature>
<dbReference type="InterPro" id="IPR001387">
    <property type="entry name" value="Cro/C1-type_HTH"/>
</dbReference>
<reference evidence="3 4" key="1">
    <citation type="submission" date="2018-11" db="EMBL/GenBank/DDBJ databases">
        <authorList>
            <person name="Kleinhagauer T."/>
            <person name="Glaeser S.P."/>
            <person name="Spergser J."/>
            <person name="Ruckert C."/>
            <person name="Kaempfer P."/>
            <person name="Busse H.-J."/>
        </authorList>
    </citation>
    <scope>NUCLEOTIDE SEQUENCE [LARGE SCALE GENOMIC DNA]</scope>
    <source>
        <strain evidence="3 4">812CH</strain>
    </source>
</reference>
<evidence type="ECO:0000313" key="4">
    <source>
        <dbReference type="Proteomes" id="UP000271426"/>
    </source>
</evidence>
<dbReference type="PANTHER" id="PTHR46558">
    <property type="entry name" value="TRACRIPTIONAL REGULATORY PROTEIN-RELATED-RELATED"/>
    <property type="match status" value="1"/>
</dbReference>